<organism evidence="1 2">
    <name type="scientific">Massilia glaciei</name>
    <dbReference type="NCBI Taxonomy" id="1524097"/>
    <lineage>
        <taxon>Bacteria</taxon>
        <taxon>Pseudomonadati</taxon>
        <taxon>Pseudomonadota</taxon>
        <taxon>Betaproteobacteria</taxon>
        <taxon>Burkholderiales</taxon>
        <taxon>Oxalobacteraceae</taxon>
        <taxon>Telluria group</taxon>
        <taxon>Massilia</taxon>
    </lineage>
</organism>
<keyword evidence="2" id="KW-1185">Reference proteome</keyword>
<protein>
    <submittedName>
        <fullName evidence="1">Uncharacterized protein</fullName>
    </submittedName>
</protein>
<sequence>MPATSSWIDPGQAVLGAAAAPQSGVTGVFALTVKATGHTKKVYLNSELDYRNSRNLSVALTPGAAAELESLLKSPPEVALKGKRILVAGTARRVRIDFIVDDKQTGKYYYQTHVLVTDASQIRIL</sequence>
<accession>A0A2U2HM38</accession>
<evidence type="ECO:0000313" key="2">
    <source>
        <dbReference type="Proteomes" id="UP000241421"/>
    </source>
</evidence>
<proteinExistence type="predicted"/>
<gene>
    <name evidence="1" type="ORF">C7C56_011285</name>
</gene>
<name>A0A2U2HM38_9BURK</name>
<reference evidence="1 2" key="1">
    <citation type="submission" date="2018-04" db="EMBL/GenBank/DDBJ databases">
        <title>Massilia violaceinigra sp. nov., a novel purple-pigmented bacterium isolated from Tianshan glacier, Xinjiang, China.</title>
        <authorList>
            <person name="Wang H."/>
        </authorList>
    </citation>
    <scope>NUCLEOTIDE SEQUENCE [LARGE SCALE GENOMIC DNA]</scope>
    <source>
        <strain evidence="1 2">B448-2</strain>
    </source>
</reference>
<dbReference type="EMBL" id="PXWF02000182">
    <property type="protein sequence ID" value="PWF48539.1"/>
    <property type="molecule type" value="Genomic_DNA"/>
</dbReference>
<dbReference type="Proteomes" id="UP000241421">
    <property type="component" value="Unassembled WGS sequence"/>
</dbReference>
<dbReference type="AlphaFoldDB" id="A0A2U2HM38"/>
<evidence type="ECO:0000313" key="1">
    <source>
        <dbReference type="EMBL" id="PWF48539.1"/>
    </source>
</evidence>
<comment type="caution">
    <text evidence="1">The sequence shown here is derived from an EMBL/GenBank/DDBJ whole genome shotgun (WGS) entry which is preliminary data.</text>
</comment>